<dbReference type="RefSeq" id="XP_018994311.1">
    <property type="nucleotide sequence ID" value="XM_019137285.1"/>
</dbReference>
<feature type="region of interest" description="Disordered" evidence="3">
    <location>
        <begin position="1127"/>
        <end position="1211"/>
    </location>
</feature>
<dbReference type="SMART" id="SM00498">
    <property type="entry name" value="FH2"/>
    <property type="match status" value="1"/>
</dbReference>
<dbReference type="SUPFAM" id="SSF48371">
    <property type="entry name" value="ARM repeat"/>
    <property type="match status" value="1"/>
</dbReference>
<feature type="compositionally biased region" description="Basic and acidic residues" evidence="3">
    <location>
        <begin position="1671"/>
        <end position="1680"/>
    </location>
</feature>
<comment type="similarity">
    <text evidence="1">Belongs to the formin homology family. BNI1 subfamily.</text>
</comment>
<feature type="compositionally biased region" description="Pro residues" evidence="3">
    <location>
        <begin position="1141"/>
        <end position="1154"/>
    </location>
</feature>
<feature type="compositionally biased region" description="Polar residues" evidence="3">
    <location>
        <begin position="139"/>
        <end position="167"/>
    </location>
</feature>
<dbReference type="PROSITE" id="PS51232">
    <property type="entry name" value="GBD_FH3"/>
    <property type="match status" value="1"/>
</dbReference>
<dbReference type="GO" id="GO:0051017">
    <property type="term" value="P:actin filament bundle assembly"/>
    <property type="evidence" value="ECO:0007669"/>
    <property type="project" value="TreeGrafter"/>
</dbReference>
<dbReference type="InterPro" id="IPR010472">
    <property type="entry name" value="FH3_dom"/>
</dbReference>
<evidence type="ECO:0000259" key="4">
    <source>
        <dbReference type="PROSITE" id="PS51232"/>
    </source>
</evidence>
<dbReference type="InterPro" id="IPR014768">
    <property type="entry name" value="GBD/FH3_dom"/>
</dbReference>
<dbReference type="PANTHER" id="PTHR47102:SF2">
    <property type="entry name" value="PROTEIN BNI1"/>
    <property type="match status" value="1"/>
</dbReference>
<dbReference type="GeneID" id="30154748"/>
<dbReference type="GO" id="GO:0005938">
    <property type="term" value="C:cell cortex"/>
    <property type="evidence" value="ECO:0007669"/>
    <property type="project" value="UniProtKB-ARBA"/>
</dbReference>
<dbReference type="STRING" id="1295533.A0A1E3HSZ7"/>
<keyword evidence="7" id="KW-1185">Reference proteome</keyword>
<feature type="compositionally biased region" description="Acidic residues" evidence="3">
    <location>
        <begin position="880"/>
        <end position="894"/>
    </location>
</feature>
<keyword evidence="2" id="KW-0175">Coiled coil</keyword>
<dbReference type="InterPro" id="IPR011989">
    <property type="entry name" value="ARM-like"/>
</dbReference>
<feature type="region of interest" description="Disordered" evidence="3">
    <location>
        <begin position="1836"/>
        <end position="1867"/>
    </location>
</feature>
<dbReference type="InterPro" id="IPR010473">
    <property type="entry name" value="GTPase-bd"/>
</dbReference>
<organism evidence="6 7">
    <name type="scientific">Cryptococcus amylolentus CBS 6039</name>
    <dbReference type="NCBI Taxonomy" id="1295533"/>
    <lineage>
        <taxon>Eukaryota</taxon>
        <taxon>Fungi</taxon>
        <taxon>Dikarya</taxon>
        <taxon>Basidiomycota</taxon>
        <taxon>Agaricomycotina</taxon>
        <taxon>Tremellomycetes</taxon>
        <taxon>Tremellales</taxon>
        <taxon>Cryptococcaceae</taxon>
        <taxon>Cryptococcus</taxon>
    </lineage>
</organism>
<dbReference type="OrthoDB" id="1104827at2759"/>
<feature type="compositionally biased region" description="Polar residues" evidence="3">
    <location>
        <begin position="281"/>
        <end position="290"/>
    </location>
</feature>
<dbReference type="EMBL" id="AWGJ01000005">
    <property type="protein sequence ID" value="ODN79464.1"/>
    <property type="molecule type" value="Genomic_DNA"/>
</dbReference>
<feature type="domain" description="FH2" evidence="5">
    <location>
        <begin position="1227"/>
        <end position="1634"/>
    </location>
</feature>
<feature type="region of interest" description="Disordered" evidence="3">
    <location>
        <begin position="949"/>
        <end position="1004"/>
    </location>
</feature>
<feature type="compositionally biased region" description="Low complexity" evidence="3">
    <location>
        <begin position="14"/>
        <end position="24"/>
    </location>
</feature>
<dbReference type="Pfam" id="PF06367">
    <property type="entry name" value="Drf_FH3"/>
    <property type="match status" value="1"/>
</dbReference>
<protein>
    <recommendedName>
        <fullName evidence="8">FH2 domain-containing protein</fullName>
    </recommendedName>
</protein>
<feature type="region of interest" description="Disordered" evidence="3">
    <location>
        <begin position="852"/>
        <end position="926"/>
    </location>
</feature>
<dbReference type="Proteomes" id="UP000094065">
    <property type="component" value="Unassembled WGS sequence"/>
</dbReference>
<dbReference type="SMART" id="SM01139">
    <property type="entry name" value="Drf_FH3"/>
    <property type="match status" value="1"/>
</dbReference>
<evidence type="ECO:0000256" key="2">
    <source>
        <dbReference type="SAM" id="Coils"/>
    </source>
</evidence>
<dbReference type="GO" id="GO:0051016">
    <property type="term" value="P:barbed-end actin filament capping"/>
    <property type="evidence" value="ECO:0007669"/>
    <property type="project" value="TreeGrafter"/>
</dbReference>
<feature type="compositionally biased region" description="Polar residues" evidence="3">
    <location>
        <begin position="43"/>
        <end position="76"/>
    </location>
</feature>
<dbReference type="SUPFAM" id="SSF101447">
    <property type="entry name" value="Formin homology 2 domain (FH2 domain)"/>
    <property type="match status" value="1"/>
</dbReference>
<dbReference type="GO" id="GO:0003779">
    <property type="term" value="F:actin binding"/>
    <property type="evidence" value="ECO:0007669"/>
    <property type="project" value="InterPro"/>
</dbReference>
<dbReference type="InterPro" id="IPR016024">
    <property type="entry name" value="ARM-type_fold"/>
</dbReference>
<dbReference type="SMART" id="SM01140">
    <property type="entry name" value="Drf_GBD"/>
    <property type="match status" value="1"/>
</dbReference>
<evidence type="ECO:0008006" key="8">
    <source>
        <dbReference type="Google" id="ProtNLM"/>
    </source>
</evidence>
<evidence type="ECO:0000313" key="7">
    <source>
        <dbReference type="Proteomes" id="UP000094065"/>
    </source>
</evidence>
<dbReference type="Gene3D" id="1.10.238.150">
    <property type="entry name" value="Formin, FH3 diaphanous domain"/>
    <property type="match status" value="1"/>
</dbReference>
<feature type="compositionally biased region" description="Polar residues" evidence="3">
    <location>
        <begin position="1127"/>
        <end position="1140"/>
    </location>
</feature>
<name>A0A1E3HSZ7_9TREE</name>
<reference evidence="6 7" key="1">
    <citation type="submission" date="2016-06" db="EMBL/GenBank/DDBJ databases">
        <title>Evolution of pathogenesis and genome organization in the Tremellales.</title>
        <authorList>
            <person name="Cuomo C."/>
            <person name="Litvintseva A."/>
            <person name="Heitman J."/>
            <person name="Chen Y."/>
            <person name="Sun S."/>
            <person name="Springer D."/>
            <person name="Dromer F."/>
            <person name="Young S."/>
            <person name="Zeng Q."/>
            <person name="Chapman S."/>
            <person name="Gujja S."/>
            <person name="Saif S."/>
            <person name="Birren B."/>
        </authorList>
    </citation>
    <scope>NUCLEOTIDE SEQUENCE [LARGE SCALE GENOMIC DNA]</scope>
    <source>
        <strain evidence="6 7">CBS 6039</strain>
    </source>
</reference>
<dbReference type="GO" id="GO:1903475">
    <property type="term" value="P:mitotic actomyosin contractile ring assembly"/>
    <property type="evidence" value="ECO:0007669"/>
    <property type="project" value="TreeGrafter"/>
</dbReference>
<dbReference type="GO" id="GO:0031267">
    <property type="term" value="F:small GTPase binding"/>
    <property type="evidence" value="ECO:0007669"/>
    <property type="project" value="InterPro"/>
</dbReference>
<evidence type="ECO:0000259" key="5">
    <source>
        <dbReference type="PROSITE" id="PS51444"/>
    </source>
</evidence>
<feature type="compositionally biased region" description="Polar residues" evidence="3">
    <location>
        <begin position="185"/>
        <end position="201"/>
    </location>
</feature>
<feature type="compositionally biased region" description="Polar residues" evidence="3">
    <location>
        <begin position="1640"/>
        <end position="1654"/>
    </location>
</feature>
<feature type="compositionally biased region" description="Low complexity" evidence="3">
    <location>
        <begin position="291"/>
        <end position="312"/>
    </location>
</feature>
<feature type="region of interest" description="Disordered" evidence="3">
    <location>
        <begin position="1020"/>
        <end position="1046"/>
    </location>
</feature>
<evidence type="ECO:0000313" key="6">
    <source>
        <dbReference type="EMBL" id="ODN79464.1"/>
    </source>
</evidence>
<dbReference type="Gene3D" id="1.20.58.2220">
    <property type="entry name" value="Formin, FH2 domain"/>
    <property type="match status" value="1"/>
</dbReference>
<dbReference type="InterPro" id="IPR015425">
    <property type="entry name" value="FH2_Formin"/>
</dbReference>
<dbReference type="InterPro" id="IPR051661">
    <property type="entry name" value="Actin_filament_regulator"/>
</dbReference>
<feature type="region of interest" description="Disordered" evidence="3">
    <location>
        <begin position="1634"/>
        <end position="1655"/>
    </location>
</feature>
<evidence type="ECO:0000256" key="3">
    <source>
        <dbReference type="SAM" id="MobiDB-lite"/>
    </source>
</evidence>
<dbReference type="Gene3D" id="1.25.10.10">
    <property type="entry name" value="Leucine-rich Repeat Variant"/>
    <property type="match status" value="1"/>
</dbReference>
<sequence>MASLFGKKQRHRSSNSSSATSPTNLVAVPYSQLTSGPPPIAGPSTSRSDNSKLVSAPNTNPTLTDDGTPLNANSRTYGAMARPAPPPDTPKRRRTGDDMAGAGAGGGGGDRPRMSNVTDPGRHESSYSSRSGDGHQEMLQRSVSPYYDSVSSAGAASAIQRSHTPTQEFGGRSYVHPYAAMGQRNPETASVHTVSSMASQRSRIHVEDTDPGRYPLGYPLGPSRQQYTTQRESDGRTTPTQSPQPHMTTFTIPAPLQGRDEWQRPSDQVIEEWYRHLLQNTDLDPSSNHTASPNPSLRSSASSSTSRAAMSAAQVPVESKWMLVQQYWRSRPNAPGGRKQETPRVAGKRATKGDKGDKGSVEYFLSQLFNRDALTPALLSSLEISLRTETLDWIQNFMDHQGQAALGNVLTKLTYTNGVCEQPSAKDEGLMHCLNRSICKHRIGCNDAVTKPRTIERIILYLTCSNMNCRMWAAQILTVLCQISESNGDKPGLAVVYTAFDELKERVNQGVLDIRKKVERFSLWMSQLAEVLEKQGPMGSKVRAHPLVKGLDVLEYCRTMVLLLVSLPSSNDAKTRESIRWQLELSGAPLVVARLRQLRDPEINMQLDIYEENARNDMANLVDSKKESDLKKLRSPEQIIGMLLEKTKGKTEGLYLLDILRHFVLIDAEGDERPRYFQLLSELTSTIVMGASPDLHGEFESAFHRSINYVLGKLAENKAYDEAMAEVKELRATNERLTYEREDLQDEISAGNDGLVGRLKAQITELEKKLYNSRVAMEAALDEKEGMRKDYEKRLHELRLWLQRLYNIIRDAGLELPRGMEGMANIPDFSRLETEWKMVIDKDKAHDQTFEKLTGSSFRGKDGSKSSSLKRAMRRKDSTDVDDESEEEHEDGEVLEAAKVALSNVRGERRSLKKRTSRTLGGKAKHVSVSQFEDAGDDSVLLHIENSLQEADSVSPVPRTHGQQSSRSGRLQEVITAGTPTRANFDPAAPPIGEKSVWRGQKKPSAFPPRFVAELRAKQISRSSSAPAQLNDLESDYDDSDNRDSQYTERNTAYTSGVSEVLKTPGSRDSFRLQVLSKAKSLKHDLDLEKDFSQDGNALSTYGCSAATASTSPAPFAPSRFLGSSRRSSTNFFYGPASTSSPPPPPPPPPPPGGMPRKPAAVPAGAPDMSSVFAGIKGGHSLKKTAGSTVPPPPPPPPPAAPSSNPASRAPLESVSSLLYGANDSRKDVSMIASKRMKQLQWDKVSKAQLEKTVWKKAEDDKMEEEVVNMMKAHNIWDEIENEFKAKEVMYDAIKKRREQEIISVLAPDHRKRIEILISGPFAKTYKDNPEGLANAISEFDSELCVEAFLNELQSVLPNDDDRGKLLTHSADDPEQFAKLHPADRLMVRLIQLSHLNERVKGMLYRVRFPQNIDLLEQSLAVLEDACDALMDAKQFQALLALILTMGNYINGTNYAGGAFGFKIASINKLVDTKSSGGQNLLHFLEKTVSQHFQSIGEFLKELEIPATAARVNYADLQSTSKTMLDDIYRIRDALDKQFDGDTSQYTRKMNIFVTVSSERVRNVRDGIIAADRKLKEVQTFYGECDDMGRGMQSQEFFGIFRTFVSSYKFCQAQNRARAEEQAALEDRARRRLERKQMGLTPQPTGMSTTSSTGDFEDTITKLRKNGTPRIPRERTKREFAPPPSPLSESVDLEKMMLAASGGGADGGDGGGYGMEPEYEALMAQRLLSTTFKSPFDSSEWSADVLNGMGEAKDPEEAGNDSLEDPDATQVYKLSAPPQSTLSMSDSSFADGVEYVESSTPRATTPTSPLRDGPSPHTPSPMIEGLAGMEALIWPSTPSPTRETFVNGADADDEKLHARTVRGDEQD</sequence>
<dbReference type="Gene3D" id="6.10.30.50">
    <property type="match status" value="1"/>
</dbReference>
<feature type="coiled-coil region" evidence="2">
    <location>
        <begin position="720"/>
        <end position="747"/>
    </location>
</feature>
<comment type="caution">
    <text evidence="6">The sequence shown here is derived from an EMBL/GenBank/DDBJ whole genome shotgun (WGS) entry which is preliminary data.</text>
</comment>
<dbReference type="PANTHER" id="PTHR47102">
    <property type="entry name" value="PROTEIN BNI1"/>
    <property type="match status" value="1"/>
</dbReference>
<feature type="domain" description="GBD/FH3" evidence="4">
    <location>
        <begin position="262"/>
        <end position="695"/>
    </location>
</feature>
<dbReference type="GO" id="GO:0032153">
    <property type="term" value="C:cell division site"/>
    <property type="evidence" value="ECO:0007669"/>
    <property type="project" value="TreeGrafter"/>
</dbReference>
<feature type="compositionally biased region" description="Low complexity" evidence="3">
    <location>
        <begin position="1798"/>
        <end position="1809"/>
    </location>
</feature>
<dbReference type="GO" id="GO:0043332">
    <property type="term" value="C:mating projection tip"/>
    <property type="evidence" value="ECO:0007669"/>
    <property type="project" value="TreeGrafter"/>
</dbReference>
<feature type="region of interest" description="Disordered" evidence="3">
    <location>
        <begin position="1667"/>
        <end position="1689"/>
    </location>
</feature>
<evidence type="ECO:0000256" key="1">
    <source>
        <dbReference type="ARBA" id="ARBA00037935"/>
    </source>
</evidence>
<feature type="region of interest" description="Disordered" evidence="3">
    <location>
        <begin position="1793"/>
        <end position="1823"/>
    </location>
</feature>
<feature type="compositionally biased region" description="Pro residues" evidence="3">
    <location>
        <begin position="1190"/>
        <end position="1201"/>
    </location>
</feature>
<feature type="compositionally biased region" description="Basic and acidic residues" evidence="3">
    <location>
        <begin position="1854"/>
        <end position="1867"/>
    </location>
</feature>
<feature type="compositionally biased region" description="Low complexity" evidence="3">
    <location>
        <begin position="212"/>
        <end position="222"/>
    </location>
</feature>
<dbReference type="Pfam" id="PF02181">
    <property type="entry name" value="FH2"/>
    <property type="match status" value="1"/>
</dbReference>
<feature type="region of interest" description="Disordered" evidence="3">
    <location>
        <begin position="329"/>
        <end position="356"/>
    </location>
</feature>
<dbReference type="Pfam" id="PF06371">
    <property type="entry name" value="Drf_GBD"/>
    <property type="match status" value="1"/>
</dbReference>
<dbReference type="GO" id="GO:0015629">
    <property type="term" value="C:actin cytoskeleton"/>
    <property type="evidence" value="ECO:0007669"/>
    <property type="project" value="UniProtKB-ARBA"/>
</dbReference>
<feature type="compositionally biased region" description="Low complexity" evidence="3">
    <location>
        <begin position="1202"/>
        <end position="1211"/>
    </location>
</feature>
<accession>A0A1E3HSZ7</accession>
<feature type="region of interest" description="Disordered" evidence="3">
    <location>
        <begin position="1"/>
        <end position="252"/>
    </location>
</feature>
<feature type="region of interest" description="Disordered" evidence="3">
    <location>
        <begin position="281"/>
        <end position="312"/>
    </location>
</feature>
<feature type="compositionally biased region" description="Polar residues" evidence="3">
    <location>
        <begin position="223"/>
        <end position="251"/>
    </location>
</feature>
<proteinExistence type="inferred from homology"/>
<dbReference type="PROSITE" id="PS51444">
    <property type="entry name" value="FH2"/>
    <property type="match status" value="1"/>
</dbReference>
<dbReference type="InterPro" id="IPR042201">
    <property type="entry name" value="FH2_Formin_sf"/>
</dbReference>
<gene>
    <name evidence="6" type="ORF">L202_03439</name>
</gene>